<organism evidence="2">
    <name type="scientific">Vibrio genomosp. F6</name>
    <dbReference type="NCBI Taxonomy" id="723172"/>
    <lineage>
        <taxon>Bacteria</taxon>
        <taxon>Pseudomonadati</taxon>
        <taxon>Pseudomonadota</taxon>
        <taxon>Gammaproteobacteria</taxon>
        <taxon>Vibrionales</taxon>
        <taxon>Vibrionaceae</taxon>
        <taxon>Vibrio</taxon>
    </lineage>
</organism>
<dbReference type="EMBL" id="KP795645">
    <property type="protein sequence ID" value="AKN39366.1"/>
    <property type="molecule type" value="Genomic_DNA"/>
</dbReference>
<sequence>MNPLDYTFYTLNAKQYLPEQPQTMTVIQTPSRPRLSGIVFLVGFLVGQLVHLY</sequence>
<keyword evidence="1" id="KW-1133">Transmembrane helix</keyword>
<evidence type="ECO:0000256" key="1">
    <source>
        <dbReference type="SAM" id="Phobius"/>
    </source>
</evidence>
<evidence type="ECO:0000313" key="2">
    <source>
        <dbReference type="EMBL" id="AKN39366.1"/>
    </source>
</evidence>
<reference evidence="2" key="1">
    <citation type="journal article" date="2015" name="MBio">
        <title>Eco-Evolutionary Dynamics of Episomes among Ecologically Cohesive Bacterial Populations.</title>
        <authorList>
            <person name="Xue H."/>
            <person name="Cordero O.X."/>
            <person name="Camas F.M."/>
            <person name="Trimble W."/>
            <person name="Meyer F."/>
            <person name="Guglielmini J."/>
            <person name="Rocha E.P."/>
            <person name="Polz M.F."/>
        </authorList>
    </citation>
    <scope>NUCLEOTIDE SEQUENCE</scope>
    <source>
        <strain evidence="2">FF_110</strain>
    </source>
</reference>
<protein>
    <submittedName>
        <fullName evidence="2">Uncharacterized protein</fullName>
    </submittedName>
</protein>
<dbReference type="AlphaFoldDB" id="A0A0H4A0U8"/>
<accession>A0A0H4A0U8</accession>
<proteinExistence type="predicted"/>
<keyword evidence="1" id="KW-0812">Transmembrane</keyword>
<name>A0A0H4A0U8_9VIBR</name>
<feature type="transmembrane region" description="Helical" evidence="1">
    <location>
        <begin position="34"/>
        <end position="52"/>
    </location>
</feature>
<keyword evidence="1" id="KW-0472">Membrane</keyword>